<protein>
    <recommendedName>
        <fullName evidence="2">F-box domain-containing protein</fullName>
    </recommendedName>
</protein>
<dbReference type="InterPro" id="IPR032675">
    <property type="entry name" value="LRR_dom_sf"/>
</dbReference>
<dbReference type="InterPro" id="IPR036047">
    <property type="entry name" value="F-box-like_dom_sf"/>
</dbReference>
<dbReference type="Gene3D" id="1.20.1280.50">
    <property type="match status" value="1"/>
</dbReference>
<organism evidence="3 4">
    <name type="scientific">Bursaphelenchus okinawaensis</name>
    <dbReference type="NCBI Taxonomy" id="465554"/>
    <lineage>
        <taxon>Eukaryota</taxon>
        <taxon>Metazoa</taxon>
        <taxon>Ecdysozoa</taxon>
        <taxon>Nematoda</taxon>
        <taxon>Chromadorea</taxon>
        <taxon>Rhabditida</taxon>
        <taxon>Tylenchina</taxon>
        <taxon>Tylenchomorpha</taxon>
        <taxon>Aphelenchoidea</taxon>
        <taxon>Aphelenchoididae</taxon>
        <taxon>Bursaphelenchus</taxon>
    </lineage>
</organism>
<evidence type="ECO:0000256" key="1">
    <source>
        <dbReference type="ARBA" id="ARBA00022786"/>
    </source>
</evidence>
<dbReference type="AlphaFoldDB" id="A0A811LFE7"/>
<gene>
    <name evidence="3" type="ORF">BOKJ2_LOCUS11801</name>
</gene>
<feature type="domain" description="F-box" evidence="2">
    <location>
        <begin position="1"/>
        <end position="47"/>
    </location>
</feature>
<evidence type="ECO:0000313" key="3">
    <source>
        <dbReference type="EMBL" id="CAD5225885.1"/>
    </source>
</evidence>
<reference evidence="3" key="1">
    <citation type="submission" date="2020-09" db="EMBL/GenBank/DDBJ databases">
        <authorList>
            <person name="Kikuchi T."/>
        </authorList>
    </citation>
    <scope>NUCLEOTIDE SEQUENCE</scope>
    <source>
        <strain evidence="3">SH1</strain>
    </source>
</reference>
<dbReference type="Gene3D" id="3.80.10.10">
    <property type="entry name" value="Ribonuclease Inhibitor"/>
    <property type="match status" value="1"/>
</dbReference>
<dbReference type="PANTHER" id="PTHR13318">
    <property type="entry name" value="PARTNER OF PAIRED, ISOFORM B-RELATED"/>
    <property type="match status" value="1"/>
</dbReference>
<dbReference type="InterPro" id="IPR001810">
    <property type="entry name" value="F-box_dom"/>
</dbReference>
<evidence type="ECO:0000259" key="2">
    <source>
        <dbReference type="PROSITE" id="PS50181"/>
    </source>
</evidence>
<proteinExistence type="predicted"/>
<accession>A0A811LFE7</accession>
<dbReference type="OrthoDB" id="10257471at2759"/>
<sequence length="489" mass="55435">MVNIDQLDSDSLSQIFSLFSFKERVRFERVCKKWRSIMHNRRVYVGETSFNIGEYLYNNNHSYFQQDSLAFEPTTLSILQRCGPFLQRLSFGARWLRITPSVIQSVADNCTRLTVLDLSASILSADLTPVLNFIGPQLKVLSLEDVSWTDNTHAQKAGKSFQHMQNIQEIYLRNCGIDMVDVLDLPGNIKKVDLSSNWQLTAEILVSFLINQRELVSLALCPFPGGQFPKYSDEDPTDGLEAVIECLSGITTLNELRLGQISYEPRVLSLSALGRLTNLAILEFKQVVSLTGQTLTDILQGTPNLKQLSVVHCVKVDDYRGLHVLKELETLEVERTPQICDSDVLDVTVHSQLKHVALRRCYNIEDGSIVALAANCNVRDLDLTDSDAITDQIFDLLEPVYTIRSLFLGGCKKLTENGIHRLVKGSLIDHLEQIDLSRNKNFTNYTVQLLHETVRQLGREQPLRVFAFQCQIEEQLCRVVYPEIELIIT</sequence>
<dbReference type="SUPFAM" id="SSF81383">
    <property type="entry name" value="F-box domain"/>
    <property type="match status" value="1"/>
</dbReference>
<dbReference type="GO" id="GO:0031146">
    <property type="term" value="P:SCF-dependent proteasomal ubiquitin-dependent protein catabolic process"/>
    <property type="evidence" value="ECO:0007669"/>
    <property type="project" value="TreeGrafter"/>
</dbReference>
<comment type="caution">
    <text evidence="3">The sequence shown here is derived from an EMBL/GenBank/DDBJ whole genome shotgun (WGS) entry which is preliminary data.</text>
</comment>
<dbReference type="Proteomes" id="UP000783686">
    <property type="component" value="Unassembled WGS sequence"/>
</dbReference>
<dbReference type="InterPro" id="IPR006553">
    <property type="entry name" value="Leu-rich_rpt_Cys-con_subtyp"/>
</dbReference>
<dbReference type="Pfam" id="PF00646">
    <property type="entry name" value="F-box"/>
    <property type="match status" value="1"/>
</dbReference>
<dbReference type="EMBL" id="CAJFDH010000005">
    <property type="protein sequence ID" value="CAD5225885.1"/>
    <property type="molecule type" value="Genomic_DNA"/>
</dbReference>
<dbReference type="Proteomes" id="UP000614601">
    <property type="component" value="Unassembled WGS sequence"/>
</dbReference>
<dbReference type="SUPFAM" id="SSF52047">
    <property type="entry name" value="RNI-like"/>
    <property type="match status" value="1"/>
</dbReference>
<dbReference type="PROSITE" id="PS50181">
    <property type="entry name" value="FBOX"/>
    <property type="match status" value="1"/>
</dbReference>
<keyword evidence="1" id="KW-0833">Ubl conjugation pathway</keyword>
<dbReference type="PANTHER" id="PTHR13318:SF190">
    <property type="entry name" value="PARTNER OF PAIRED, ISOFORM B"/>
    <property type="match status" value="1"/>
</dbReference>
<dbReference type="EMBL" id="CAJFCW020000005">
    <property type="protein sequence ID" value="CAG9121426.1"/>
    <property type="molecule type" value="Genomic_DNA"/>
</dbReference>
<evidence type="ECO:0000313" key="4">
    <source>
        <dbReference type="Proteomes" id="UP000614601"/>
    </source>
</evidence>
<keyword evidence="4" id="KW-1185">Reference proteome</keyword>
<dbReference type="GO" id="GO:0019005">
    <property type="term" value="C:SCF ubiquitin ligase complex"/>
    <property type="evidence" value="ECO:0007669"/>
    <property type="project" value="TreeGrafter"/>
</dbReference>
<name>A0A811LFE7_9BILA</name>
<dbReference type="SMART" id="SM00256">
    <property type="entry name" value="FBOX"/>
    <property type="match status" value="1"/>
</dbReference>
<dbReference type="Pfam" id="PF25372">
    <property type="entry name" value="DUF7885"/>
    <property type="match status" value="1"/>
</dbReference>
<dbReference type="SMART" id="SM00367">
    <property type="entry name" value="LRR_CC"/>
    <property type="match status" value="5"/>
</dbReference>
<dbReference type="InterPro" id="IPR057207">
    <property type="entry name" value="FBXL15_LRR"/>
</dbReference>